<organism evidence="2 3">
    <name type="scientific">Mortierella isabellina</name>
    <name type="common">Filamentous fungus</name>
    <name type="synonym">Umbelopsis isabellina</name>
    <dbReference type="NCBI Taxonomy" id="91625"/>
    <lineage>
        <taxon>Eukaryota</taxon>
        <taxon>Fungi</taxon>
        <taxon>Fungi incertae sedis</taxon>
        <taxon>Mucoromycota</taxon>
        <taxon>Mucoromycotina</taxon>
        <taxon>Umbelopsidomycetes</taxon>
        <taxon>Umbelopsidales</taxon>
        <taxon>Umbelopsidaceae</taxon>
        <taxon>Umbelopsis</taxon>
    </lineage>
</organism>
<feature type="region of interest" description="Disordered" evidence="1">
    <location>
        <begin position="794"/>
        <end position="831"/>
    </location>
</feature>
<feature type="compositionally biased region" description="Low complexity" evidence="1">
    <location>
        <begin position="817"/>
        <end position="831"/>
    </location>
</feature>
<dbReference type="OrthoDB" id="18145at2759"/>
<feature type="compositionally biased region" description="Basic and acidic residues" evidence="1">
    <location>
        <begin position="471"/>
        <end position="481"/>
    </location>
</feature>
<feature type="region of interest" description="Disordered" evidence="1">
    <location>
        <begin position="397"/>
        <end position="481"/>
    </location>
</feature>
<feature type="compositionally biased region" description="Pro residues" evidence="1">
    <location>
        <begin position="805"/>
        <end position="816"/>
    </location>
</feature>
<evidence type="ECO:0000256" key="1">
    <source>
        <dbReference type="SAM" id="MobiDB-lite"/>
    </source>
</evidence>
<dbReference type="Proteomes" id="UP000654370">
    <property type="component" value="Unassembled WGS sequence"/>
</dbReference>
<proteinExistence type="predicted"/>
<feature type="region of interest" description="Disordered" evidence="1">
    <location>
        <begin position="1"/>
        <end position="27"/>
    </location>
</feature>
<keyword evidence="3" id="KW-1185">Reference proteome</keyword>
<dbReference type="EMBL" id="JAEPQZ010000003">
    <property type="protein sequence ID" value="KAG2183726.1"/>
    <property type="molecule type" value="Genomic_DNA"/>
</dbReference>
<protein>
    <submittedName>
        <fullName evidence="2">Uncharacterized protein</fullName>
    </submittedName>
</protein>
<reference evidence="2" key="1">
    <citation type="submission" date="2020-12" db="EMBL/GenBank/DDBJ databases">
        <title>Metabolic potential, ecology and presence of endohyphal bacteria is reflected in genomic diversity of Mucoromycotina.</title>
        <authorList>
            <person name="Muszewska A."/>
            <person name="Okrasinska A."/>
            <person name="Steczkiewicz K."/>
            <person name="Drgas O."/>
            <person name="Orlowska M."/>
            <person name="Perlinska-Lenart U."/>
            <person name="Aleksandrzak-Piekarczyk T."/>
            <person name="Szatraj K."/>
            <person name="Zielenkiewicz U."/>
            <person name="Pilsyk S."/>
            <person name="Malc E."/>
            <person name="Mieczkowski P."/>
            <person name="Kruszewska J.S."/>
            <person name="Biernat P."/>
            <person name="Pawlowska J."/>
        </authorList>
    </citation>
    <scope>NUCLEOTIDE SEQUENCE</scope>
    <source>
        <strain evidence="2">WA0000067209</strain>
    </source>
</reference>
<accession>A0A8H7UFD7</accession>
<name>A0A8H7UFD7_MORIS</name>
<evidence type="ECO:0000313" key="2">
    <source>
        <dbReference type="EMBL" id="KAG2183726.1"/>
    </source>
</evidence>
<sequence length="974" mass="109013">MSELNSTESSAKLDGQQANGHGDEHDELSRQLEKNFLENEVEAAKVLLSAALEKNPHHTTLQLWNHKLAVRESNMAKAVQIFIELHSECMENEMFQSYIVDLANHISDGHGELFDFFCSLSPLYQRAVLDYATDQYRQEGEIYRAACILLSYVQNFPKLSARYLLPTARLFIKCEIDQDISMSPDNIYRNKLVKELLPHIYKHVVSFCEKGMEGSVDTVEGKSVLVIPYDEFAKLVRLGQGYYLYKKEWDTLSQFSSDMLKCCGYKDFNMSYSLLQPDYISAMKQARSGINVAQRPAHGKKSIKPATETVEQVKARSAVACEMLIIAAHLARIGYEYFNLVCLTSENTSSSDEKLCLIPICVLPENNQSSENGSKTDFTLSADPQLSVKPYRNSLNVEHIDESSRVNGNSSPDDVEAISRNNEDGGDSNVQVDTKGKRSRPSSVVEKNGTSNGAMRLSNLIHDSAPTPKRQKVDDSEADPVKSDCLKGTSDALFVLKKGAECLAFLEQLWQELGQQLQNANSSPLNNWEEELSCIFESYDLPFDLYNSILLLQSDIALSAAAAPGNLAKALKLSQNLCDRIEVQRAKEKAAMLTSSMQELDIPFMLAFRVLYNIGIIYLMVGNIQQSTLEIAIILSVFPVTRGLTEDDFAQDEANCKKAMQAFGGQGFGLMRLTQQALVARCIKHLMVGLDYESEQRGSMASLDAAIRWDEKAGNMLVLMQYGWPYWKERTNYWSKIVDRMKEKKTFKNRAFLEYTHLPEILHTLQFLHESGAVRLDIIPPEYSQNSAFHLYSPGSTPSSSVPSSPVPTHSPPATPPNSSSSVSSGQSGARALPSLSSLPLYHAPPPPPPIYQPASINTILPSMSMSPSWYSASTQKNLHANWMSPSFYYSRPATSVLLPKRGSLLHGSPVYGGDQLEQHQRRQQQQQFQSKDVVSRCLQYRLQKYSPKATPSRMRFVLQKFLKNMVVRANADA</sequence>
<feature type="compositionally biased region" description="Low complexity" evidence="1">
    <location>
        <begin position="794"/>
        <end position="804"/>
    </location>
</feature>
<evidence type="ECO:0000313" key="3">
    <source>
        <dbReference type="Proteomes" id="UP000654370"/>
    </source>
</evidence>
<gene>
    <name evidence="2" type="ORF">INT43_006737</name>
</gene>
<feature type="compositionally biased region" description="Polar residues" evidence="1">
    <location>
        <begin position="1"/>
        <end position="10"/>
    </location>
</feature>
<dbReference type="AlphaFoldDB" id="A0A8H7UFD7"/>
<comment type="caution">
    <text evidence="2">The sequence shown here is derived from an EMBL/GenBank/DDBJ whole genome shotgun (WGS) entry which is preliminary data.</text>
</comment>